<dbReference type="PANTHER" id="PTHR23135:SF4">
    <property type="entry name" value="UDP-N-ACETYLMURAMOYL-L-ALANYL-D-GLUTAMATE--2,6-DIAMINOPIMELATE LIGASE MURE HOMOLOG, CHLOROPLASTIC"/>
    <property type="match status" value="1"/>
</dbReference>
<keyword evidence="3 7" id="KW-0133">Cell shape</keyword>
<dbReference type="UniPathway" id="UPA00219"/>
<dbReference type="PANTHER" id="PTHR23135">
    <property type="entry name" value="MUR LIGASE FAMILY MEMBER"/>
    <property type="match status" value="1"/>
</dbReference>
<comment type="caution">
    <text evidence="7">Lacks conserved residue(s) required for the propagation of feature annotation.</text>
</comment>
<dbReference type="NCBIfam" id="NF001126">
    <property type="entry name" value="PRK00139.1-4"/>
    <property type="match status" value="1"/>
</dbReference>
<comment type="similarity">
    <text evidence="1 7">Belongs to the MurCDEF family. MurE subfamily.</text>
</comment>
<keyword evidence="6 7" id="KW-0961">Cell wall biogenesis/degradation</keyword>
<gene>
    <name evidence="7 12" type="primary">murE</name>
    <name evidence="12" type="ORF">Lsha_0874</name>
</gene>
<dbReference type="InterPro" id="IPR004101">
    <property type="entry name" value="Mur_ligase_C"/>
</dbReference>
<dbReference type="GO" id="GO:0071555">
    <property type="term" value="P:cell wall organization"/>
    <property type="evidence" value="ECO:0007669"/>
    <property type="project" value="UniProtKB-KW"/>
</dbReference>
<dbReference type="Pfam" id="PF01225">
    <property type="entry name" value="Mur_ligase"/>
    <property type="match status" value="1"/>
</dbReference>
<evidence type="ECO:0000256" key="2">
    <source>
        <dbReference type="ARBA" id="ARBA00022618"/>
    </source>
</evidence>
<dbReference type="EMBL" id="LNYW01000029">
    <property type="protein sequence ID" value="KTD62842.1"/>
    <property type="molecule type" value="Genomic_DNA"/>
</dbReference>
<keyword evidence="7" id="KW-0963">Cytoplasm</keyword>
<feature type="binding site" evidence="7">
    <location>
        <position position="189"/>
    </location>
    <ligand>
        <name>UDP-N-acetyl-alpha-D-muramoyl-L-alanyl-D-glutamate</name>
        <dbReference type="ChEBI" id="CHEBI:83900"/>
    </ligand>
</feature>
<dbReference type="InterPro" id="IPR005761">
    <property type="entry name" value="UDP-N-AcMur-Glu-dNH2Pim_ligase"/>
</dbReference>
<feature type="short sequence motif" description="Meso-diaminopimelate recognition motif" evidence="7">
    <location>
        <begin position="404"/>
        <end position="407"/>
    </location>
</feature>
<evidence type="ECO:0000313" key="12">
    <source>
        <dbReference type="EMBL" id="KTD62842.1"/>
    </source>
</evidence>
<comment type="function">
    <text evidence="7">Catalyzes the addition of meso-diaminopimelic acid to the nucleotide precursor UDP-N-acetylmuramoyl-L-alanyl-D-glutamate (UMAG) in the biosynthesis of bacterial cell-wall peptidoglycan.</text>
</comment>
<evidence type="ECO:0000256" key="1">
    <source>
        <dbReference type="ARBA" id="ARBA00005898"/>
    </source>
</evidence>
<feature type="binding site" evidence="7">
    <location>
        <position position="27"/>
    </location>
    <ligand>
        <name>UDP-N-acetyl-alpha-D-muramoyl-L-alanyl-D-glutamate</name>
        <dbReference type="ChEBI" id="CHEBI:83900"/>
    </ligand>
</feature>
<dbReference type="NCBIfam" id="NF001124">
    <property type="entry name" value="PRK00139.1-2"/>
    <property type="match status" value="1"/>
</dbReference>
<feature type="domain" description="Mur ligase C-terminal" evidence="10">
    <location>
        <begin position="333"/>
        <end position="457"/>
    </location>
</feature>
<dbReference type="Gene3D" id="3.40.1190.10">
    <property type="entry name" value="Mur-like, catalytic domain"/>
    <property type="match status" value="1"/>
</dbReference>
<dbReference type="GO" id="GO:0005737">
    <property type="term" value="C:cytoplasm"/>
    <property type="evidence" value="ECO:0007669"/>
    <property type="project" value="UniProtKB-SubCell"/>
</dbReference>
<proteinExistence type="inferred from homology"/>
<dbReference type="InterPro" id="IPR000713">
    <property type="entry name" value="Mur_ligase_N"/>
</dbReference>
<comment type="pathway">
    <text evidence="7 8">Cell wall biogenesis; peptidoglycan biosynthesis.</text>
</comment>
<dbReference type="SUPFAM" id="SSF53244">
    <property type="entry name" value="MurD-like peptide ligases, peptide-binding domain"/>
    <property type="match status" value="1"/>
</dbReference>
<dbReference type="SUPFAM" id="SSF63418">
    <property type="entry name" value="MurE/MurF N-terminal domain"/>
    <property type="match status" value="1"/>
</dbReference>
<feature type="binding site" evidence="7">
    <location>
        <position position="459"/>
    </location>
    <ligand>
        <name>meso-2,6-diaminopimelate</name>
        <dbReference type="ChEBI" id="CHEBI:57791"/>
    </ligand>
</feature>
<dbReference type="InterPro" id="IPR035911">
    <property type="entry name" value="MurE/MurF_N"/>
</dbReference>
<organism evidence="12 13">
    <name type="scientific">Legionella shakespearei DSM 23087</name>
    <dbReference type="NCBI Taxonomy" id="1122169"/>
    <lineage>
        <taxon>Bacteria</taxon>
        <taxon>Pseudomonadati</taxon>
        <taxon>Pseudomonadota</taxon>
        <taxon>Gammaproteobacteria</taxon>
        <taxon>Legionellales</taxon>
        <taxon>Legionellaceae</taxon>
        <taxon>Legionella</taxon>
    </lineage>
</organism>
<keyword evidence="13" id="KW-1185">Reference proteome</keyword>
<dbReference type="OrthoDB" id="9800958at2"/>
<accession>A0A0W0Z146</accession>
<comment type="cofactor">
    <cofactor evidence="7">
        <name>Mg(2+)</name>
        <dbReference type="ChEBI" id="CHEBI:18420"/>
    </cofactor>
</comment>
<keyword evidence="7" id="KW-0547">Nucleotide-binding</keyword>
<comment type="catalytic activity">
    <reaction evidence="7">
        <text>UDP-N-acetyl-alpha-D-muramoyl-L-alanyl-D-glutamate + meso-2,6-diaminopimelate + ATP = UDP-N-acetyl-alpha-D-muramoyl-L-alanyl-gamma-D-glutamyl-meso-2,6-diaminopimelate + ADP + phosphate + H(+)</text>
        <dbReference type="Rhea" id="RHEA:23676"/>
        <dbReference type="ChEBI" id="CHEBI:15378"/>
        <dbReference type="ChEBI" id="CHEBI:30616"/>
        <dbReference type="ChEBI" id="CHEBI:43474"/>
        <dbReference type="ChEBI" id="CHEBI:57791"/>
        <dbReference type="ChEBI" id="CHEBI:83900"/>
        <dbReference type="ChEBI" id="CHEBI:83905"/>
        <dbReference type="ChEBI" id="CHEBI:456216"/>
        <dbReference type="EC" id="6.3.2.13"/>
    </reaction>
</comment>
<dbReference type="RefSeq" id="WP_018577443.1">
    <property type="nucleotide sequence ID" value="NZ_KB892404.1"/>
</dbReference>
<sequence length="488" mass="53402">MELIQLLKPWLKQEVADCTINDIKNDSRKVQPGDLFIAYPGAAADGRLFIGKAVSAGAVAVVYDPLNVPDSVVLPTSIPCVAIEHLAEQLALLAKRFYGNPGESLTISGVTGTNGKTTIAYQLAQAHSLLGKKTAYIGTIGQGDVNELKLLDNTTPDALCLQKLLYEYKNQGIKHVCMEVSSHALSQHRVDGIEFNQALFTNLTLDHLDYHHTMEAYAAAKALLFSRDSLSCAIINKDDEYQQVMMDAVKPRVTKLTYGLDHDADIKAIKWHTAIDGTEIEVRSPWGAHQLKIKALGQFNIYNTLAVFSSLLASGYDPEHVIDVMTQLHAAPGRMEIVATSPYVLVDYAHTPDALENVLTTLSQLKKGQLWVVFGCGGDRDKTKRPIMGKAASLYADKIIITSDNPRSEDPELIVDDIAQGITTSKQVTRLINREEAIAFALSEANENDIVLIAGKGHEAYQQIGSEKYVFSDQAVVKKLMQSRAAAK</sequence>
<feature type="modified residue" description="N6-carboxylysine" evidence="7">
    <location>
        <position position="221"/>
    </location>
</feature>
<dbReference type="HAMAP" id="MF_00208">
    <property type="entry name" value="MurE"/>
    <property type="match status" value="1"/>
</dbReference>
<evidence type="ECO:0000259" key="10">
    <source>
        <dbReference type="Pfam" id="PF02875"/>
    </source>
</evidence>
<keyword evidence="7" id="KW-0460">Magnesium</keyword>
<feature type="binding site" evidence="7">
    <location>
        <begin position="404"/>
        <end position="407"/>
    </location>
    <ligand>
        <name>meso-2,6-diaminopimelate</name>
        <dbReference type="ChEBI" id="CHEBI:57791"/>
    </ligand>
</feature>
<name>A0A0W0Z146_9GAMM</name>
<comment type="subcellular location">
    <subcellularLocation>
        <location evidence="7 8">Cytoplasm</location>
    </subcellularLocation>
</comment>
<feature type="binding site" evidence="7">
    <location>
        <position position="153"/>
    </location>
    <ligand>
        <name>UDP-N-acetyl-alpha-D-muramoyl-L-alanyl-D-glutamate</name>
        <dbReference type="ChEBI" id="CHEBI:83900"/>
    </ligand>
</feature>
<evidence type="ECO:0000256" key="8">
    <source>
        <dbReference type="RuleBase" id="RU004135"/>
    </source>
</evidence>
<evidence type="ECO:0000256" key="3">
    <source>
        <dbReference type="ARBA" id="ARBA00022960"/>
    </source>
</evidence>
<feature type="binding site" evidence="7">
    <location>
        <position position="380"/>
    </location>
    <ligand>
        <name>meso-2,6-diaminopimelate</name>
        <dbReference type="ChEBI" id="CHEBI:57791"/>
    </ligand>
</feature>
<feature type="domain" description="Mur ligase central" evidence="11">
    <location>
        <begin position="110"/>
        <end position="308"/>
    </location>
</feature>
<evidence type="ECO:0000256" key="7">
    <source>
        <dbReference type="HAMAP-Rule" id="MF_00208"/>
    </source>
</evidence>
<feature type="binding site" evidence="7">
    <location>
        <begin position="154"/>
        <end position="155"/>
    </location>
    <ligand>
        <name>UDP-N-acetyl-alpha-D-muramoyl-L-alanyl-D-glutamate</name>
        <dbReference type="ChEBI" id="CHEBI:83900"/>
    </ligand>
</feature>
<dbReference type="Pfam" id="PF08245">
    <property type="entry name" value="Mur_ligase_M"/>
    <property type="match status" value="1"/>
</dbReference>
<dbReference type="InterPro" id="IPR013221">
    <property type="entry name" value="Mur_ligase_cen"/>
</dbReference>
<feature type="domain" description="Mur ligase N-terminal catalytic" evidence="9">
    <location>
        <begin position="20"/>
        <end position="98"/>
    </location>
</feature>
<dbReference type="PATRIC" id="fig|1122169.6.peg.1013"/>
<evidence type="ECO:0000256" key="5">
    <source>
        <dbReference type="ARBA" id="ARBA00023306"/>
    </source>
</evidence>
<dbReference type="SUPFAM" id="SSF53623">
    <property type="entry name" value="MurD-like peptide ligases, catalytic domain"/>
    <property type="match status" value="1"/>
</dbReference>
<dbReference type="Pfam" id="PF02875">
    <property type="entry name" value="Mur_ligase_C"/>
    <property type="match status" value="1"/>
</dbReference>
<comment type="caution">
    <text evidence="12">The sequence shown here is derived from an EMBL/GenBank/DDBJ whole genome shotgun (WGS) entry which is preliminary data.</text>
</comment>
<evidence type="ECO:0000259" key="9">
    <source>
        <dbReference type="Pfam" id="PF01225"/>
    </source>
</evidence>
<dbReference type="InterPro" id="IPR036565">
    <property type="entry name" value="Mur-like_cat_sf"/>
</dbReference>
<feature type="binding site" evidence="7">
    <location>
        <position position="187"/>
    </location>
    <ligand>
        <name>UDP-N-acetyl-alpha-D-muramoyl-L-alanyl-D-glutamate</name>
        <dbReference type="ChEBI" id="CHEBI:83900"/>
    </ligand>
</feature>
<dbReference type="GO" id="GO:0008360">
    <property type="term" value="P:regulation of cell shape"/>
    <property type="evidence" value="ECO:0007669"/>
    <property type="project" value="UniProtKB-KW"/>
</dbReference>
<dbReference type="GO" id="GO:0000287">
    <property type="term" value="F:magnesium ion binding"/>
    <property type="evidence" value="ECO:0007669"/>
    <property type="project" value="UniProtKB-UniRule"/>
</dbReference>
<dbReference type="eggNOG" id="COG0769">
    <property type="taxonomic scope" value="Bacteria"/>
</dbReference>
<dbReference type="GO" id="GO:0005524">
    <property type="term" value="F:ATP binding"/>
    <property type="evidence" value="ECO:0007669"/>
    <property type="project" value="UniProtKB-UniRule"/>
</dbReference>
<keyword evidence="2 7" id="KW-0132">Cell division</keyword>
<keyword evidence="7 12" id="KW-0436">Ligase</keyword>
<evidence type="ECO:0000313" key="13">
    <source>
        <dbReference type="Proteomes" id="UP000054600"/>
    </source>
</evidence>
<keyword evidence="7" id="KW-0067">ATP-binding</keyword>
<dbReference type="InterPro" id="IPR036615">
    <property type="entry name" value="Mur_ligase_C_dom_sf"/>
</dbReference>
<feature type="binding site" evidence="7">
    <location>
        <position position="181"/>
    </location>
    <ligand>
        <name>UDP-N-acetyl-alpha-D-muramoyl-L-alanyl-D-glutamate</name>
        <dbReference type="ChEBI" id="CHEBI:83900"/>
    </ligand>
</feature>
<evidence type="ECO:0000259" key="11">
    <source>
        <dbReference type="Pfam" id="PF08245"/>
    </source>
</evidence>
<reference evidence="12 13" key="1">
    <citation type="submission" date="2015-11" db="EMBL/GenBank/DDBJ databases">
        <title>Genomic analysis of 38 Legionella species identifies large and diverse effector repertoires.</title>
        <authorList>
            <person name="Burstein D."/>
            <person name="Amaro F."/>
            <person name="Zusman T."/>
            <person name="Lifshitz Z."/>
            <person name="Cohen O."/>
            <person name="Gilbert J.A."/>
            <person name="Pupko T."/>
            <person name="Shuman H.A."/>
            <person name="Segal G."/>
        </authorList>
    </citation>
    <scope>NUCLEOTIDE SEQUENCE [LARGE SCALE GENOMIC DNA]</scope>
    <source>
        <strain evidence="12 13">ATCC 49655</strain>
    </source>
</reference>
<dbReference type="STRING" id="1122169.Lsha_0874"/>
<protein>
    <recommendedName>
        <fullName evidence="7">UDP-N-acetylmuramoyl-L-alanyl-D-glutamate--2,6-diaminopimelate ligase</fullName>
        <ecNumber evidence="7">6.3.2.13</ecNumber>
    </recommendedName>
    <alternativeName>
        <fullName evidence="7">Meso-A2pm-adding enzyme</fullName>
    </alternativeName>
    <alternativeName>
        <fullName evidence="7">Meso-diaminopimelate-adding enzyme</fullName>
    </alternativeName>
    <alternativeName>
        <fullName evidence="7">UDP-MurNAc-L-Ala-D-Glu:meso-diaminopimelate ligase</fullName>
    </alternativeName>
    <alternativeName>
        <fullName evidence="7">UDP-MurNAc-tripeptide synthetase</fullName>
    </alternativeName>
    <alternativeName>
        <fullName evidence="7">UDP-N-acetylmuramyl-tripeptide synthetase</fullName>
    </alternativeName>
</protein>
<dbReference type="GO" id="GO:0008765">
    <property type="term" value="F:UDP-N-acetylmuramoylalanyl-D-glutamate-2,6-diaminopimelate ligase activity"/>
    <property type="evidence" value="ECO:0007669"/>
    <property type="project" value="UniProtKB-UniRule"/>
</dbReference>
<dbReference type="GO" id="GO:0009252">
    <property type="term" value="P:peptidoglycan biosynthetic process"/>
    <property type="evidence" value="ECO:0007669"/>
    <property type="project" value="UniProtKB-UniRule"/>
</dbReference>
<evidence type="ECO:0000256" key="6">
    <source>
        <dbReference type="ARBA" id="ARBA00023316"/>
    </source>
</evidence>
<keyword evidence="4 7" id="KW-0573">Peptidoglycan synthesis</keyword>
<keyword evidence="5 7" id="KW-0131">Cell cycle</keyword>
<dbReference type="EC" id="6.3.2.13" evidence="7"/>
<comment type="PTM">
    <text evidence="7">Carboxylation is probably crucial for Mg(2+) binding and, consequently, for the gamma-phosphate positioning of ATP.</text>
</comment>
<dbReference type="AlphaFoldDB" id="A0A0W0Z146"/>
<dbReference type="GO" id="GO:0051301">
    <property type="term" value="P:cell division"/>
    <property type="evidence" value="ECO:0007669"/>
    <property type="project" value="UniProtKB-KW"/>
</dbReference>
<feature type="binding site" evidence="7">
    <location>
        <position position="455"/>
    </location>
    <ligand>
        <name>meso-2,6-diaminopimelate</name>
        <dbReference type="ChEBI" id="CHEBI:57791"/>
    </ligand>
</feature>
<dbReference type="NCBIfam" id="TIGR01085">
    <property type="entry name" value="murE"/>
    <property type="match status" value="1"/>
</dbReference>
<dbReference type="Gene3D" id="3.40.1390.10">
    <property type="entry name" value="MurE/MurF, N-terminal domain"/>
    <property type="match status" value="1"/>
</dbReference>
<feature type="binding site" evidence="7">
    <location>
        <begin position="112"/>
        <end position="118"/>
    </location>
    <ligand>
        <name>ATP</name>
        <dbReference type="ChEBI" id="CHEBI:30616"/>
    </ligand>
</feature>
<dbReference type="Proteomes" id="UP000054600">
    <property type="component" value="Unassembled WGS sequence"/>
</dbReference>
<evidence type="ECO:0000256" key="4">
    <source>
        <dbReference type="ARBA" id="ARBA00022984"/>
    </source>
</evidence>
<dbReference type="Gene3D" id="3.90.190.20">
    <property type="entry name" value="Mur ligase, C-terminal domain"/>
    <property type="match status" value="1"/>
</dbReference>